<evidence type="ECO:0000313" key="5">
    <source>
        <dbReference type="Proteomes" id="UP000007819"/>
    </source>
</evidence>
<organism evidence="4 5">
    <name type="scientific">Acyrthosiphon pisum</name>
    <name type="common">Pea aphid</name>
    <dbReference type="NCBI Taxonomy" id="7029"/>
    <lineage>
        <taxon>Eukaryota</taxon>
        <taxon>Metazoa</taxon>
        <taxon>Ecdysozoa</taxon>
        <taxon>Arthropoda</taxon>
        <taxon>Hexapoda</taxon>
        <taxon>Insecta</taxon>
        <taxon>Pterygota</taxon>
        <taxon>Neoptera</taxon>
        <taxon>Paraneoptera</taxon>
        <taxon>Hemiptera</taxon>
        <taxon>Sternorrhyncha</taxon>
        <taxon>Aphidomorpha</taxon>
        <taxon>Aphidoidea</taxon>
        <taxon>Aphididae</taxon>
        <taxon>Macrosiphini</taxon>
        <taxon>Acyrthosiphon</taxon>
    </lineage>
</organism>
<dbReference type="EnsemblMetazoa" id="XM_016802035.2">
    <property type="protein sequence ID" value="XP_016657524.1"/>
    <property type="gene ID" value="LOC100572760"/>
</dbReference>
<dbReference type="RefSeq" id="XP_016657525.1">
    <property type="nucleotide sequence ID" value="XM_016802036.1"/>
</dbReference>
<feature type="region of interest" description="Disordered" evidence="2">
    <location>
        <begin position="1"/>
        <end position="23"/>
    </location>
</feature>
<accession>A0A8R1W4X2</accession>
<feature type="domain" description="Ubiquitin-like" evidence="3">
    <location>
        <begin position="57"/>
        <end position="135"/>
    </location>
</feature>
<dbReference type="OrthoDB" id="442921at2759"/>
<protein>
    <recommendedName>
        <fullName evidence="3">Ubiquitin-like domain-containing protein</fullName>
    </recommendedName>
</protein>
<evidence type="ECO:0000256" key="1">
    <source>
        <dbReference type="ARBA" id="ARBA00009185"/>
    </source>
</evidence>
<dbReference type="Pfam" id="PF11976">
    <property type="entry name" value="Rad60-SLD"/>
    <property type="match status" value="1"/>
</dbReference>
<dbReference type="Proteomes" id="UP000007819">
    <property type="component" value="Chromosome X"/>
</dbReference>
<dbReference type="PANTHER" id="PTHR10562">
    <property type="entry name" value="SMALL UBIQUITIN-RELATED MODIFIER"/>
    <property type="match status" value="1"/>
</dbReference>
<dbReference type="GeneID" id="100572760"/>
<keyword evidence="5" id="KW-1185">Reference proteome</keyword>
<sequence length="137" mass="15138">MKLLLHGKMSADEEASKSLPSNSKTIAVSTEQNKEGAVNTNAGALKVTDEKAPAANEYICLHIITSDFTNEVRFRVKAGSAFIRLKRSYCSKMGFEVDQVRFMFDGYRITDDDTALKLGMTDNDIVEIYQEKTGGGM</sequence>
<name>A0A8R1W4X2_ACYPI</name>
<dbReference type="SUPFAM" id="SSF54236">
    <property type="entry name" value="Ubiquitin-like"/>
    <property type="match status" value="1"/>
</dbReference>
<dbReference type="EnsemblMetazoa" id="XM_016802036.2">
    <property type="protein sequence ID" value="XP_016657525.1"/>
    <property type="gene ID" value="LOC100572760"/>
</dbReference>
<dbReference type="InterPro" id="IPR029071">
    <property type="entry name" value="Ubiquitin-like_domsf"/>
</dbReference>
<dbReference type="Gene3D" id="3.10.20.90">
    <property type="entry name" value="Phosphatidylinositol 3-kinase Catalytic Subunit, Chain A, domain 1"/>
    <property type="match status" value="1"/>
</dbReference>
<dbReference type="KEGG" id="api:100572760"/>
<evidence type="ECO:0000256" key="2">
    <source>
        <dbReference type="SAM" id="MobiDB-lite"/>
    </source>
</evidence>
<dbReference type="PROSITE" id="PS50053">
    <property type="entry name" value="UBIQUITIN_2"/>
    <property type="match status" value="1"/>
</dbReference>
<comment type="similarity">
    <text evidence="1">Belongs to the ubiquitin family. SUMO subfamily.</text>
</comment>
<dbReference type="InterPro" id="IPR000626">
    <property type="entry name" value="Ubiquitin-like_dom"/>
</dbReference>
<evidence type="ECO:0000259" key="3">
    <source>
        <dbReference type="PROSITE" id="PS50053"/>
    </source>
</evidence>
<evidence type="ECO:0000313" key="4">
    <source>
        <dbReference type="EnsemblMetazoa" id="XP_003242483.1"/>
    </source>
</evidence>
<dbReference type="InterPro" id="IPR022617">
    <property type="entry name" value="Rad60/SUMO-like_dom"/>
</dbReference>
<dbReference type="RefSeq" id="XP_003242483.1">
    <property type="nucleotide sequence ID" value="XM_003242435.3"/>
</dbReference>
<reference evidence="5" key="1">
    <citation type="submission" date="2010-06" db="EMBL/GenBank/DDBJ databases">
        <authorList>
            <person name="Jiang H."/>
            <person name="Abraham K."/>
            <person name="Ali S."/>
            <person name="Alsbrooks S.L."/>
            <person name="Anim B.N."/>
            <person name="Anosike U.S."/>
            <person name="Attaway T."/>
            <person name="Bandaranaike D.P."/>
            <person name="Battles P.K."/>
            <person name="Bell S.N."/>
            <person name="Bell A.V."/>
            <person name="Beltran B."/>
            <person name="Bickham C."/>
            <person name="Bustamante Y."/>
            <person name="Caleb T."/>
            <person name="Canada A."/>
            <person name="Cardenas V."/>
            <person name="Carter K."/>
            <person name="Chacko J."/>
            <person name="Chandrabose M.N."/>
            <person name="Chavez D."/>
            <person name="Chavez A."/>
            <person name="Chen L."/>
            <person name="Chu H.-S."/>
            <person name="Claassen K.J."/>
            <person name="Cockrell R."/>
            <person name="Collins M."/>
            <person name="Cooper J.A."/>
            <person name="Cree A."/>
            <person name="Curry S.M."/>
            <person name="Da Y."/>
            <person name="Dao M.D."/>
            <person name="Das B."/>
            <person name="Davila M.-L."/>
            <person name="Davy-Carroll L."/>
            <person name="Denson S."/>
            <person name="Dinh H."/>
            <person name="Ebong V.E."/>
            <person name="Edwards J.R."/>
            <person name="Egan A."/>
            <person name="El-Daye J."/>
            <person name="Escobedo L."/>
            <person name="Fernandez S."/>
            <person name="Fernando P.R."/>
            <person name="Flagg N."/>
            <person name="Forbes L.D."/>
            <person name="Fowler R.G."/>
            <person name="Fu Q."/>
            <person name="Gabisi R.A."/>
            <person name="Ganer J."/>
            <person name="Garbino Pronczuk A."/>
            <person name="Garcia R.M."/>
            <person name="Garner T."/>
            <person name="Garrett T.E."/>
            <person name="Gonzalez D.A."/>
            <person name="Hamid H."/>
            <person name="Hawkins E.S."/>
            <person name="Hirani K."/>
            <person name="Hogues M.E."/>
            <person name="Hollins B."/>
            <person name="Hsiao C.-H."/>
            <person name="Jabil R."/>
            <person name="James M.L."/>
            <person name="Jhangiani S.N."/>
            <person name="Johnson B."/>
            <person name="Johnson Q."/>
            <person name="Joshi V."/>
            <person name="Kalu J.B."/>
            <person name="Kam C."/>
            <person name="Kashfia A."/>
            <person name="Keebler J."/>
            <person name="Kisamo H."/>
            <person name="Kovar C.L."/>
            <person name="Lago L.A."/>
            <person name="Lai C.-Y."/>
            <person name="Laidlaw J."/>
            <person name="Lara F."/>
            <person name="Le T.-K."/>
            <person name="Lee S.L."/>
            <person name="Legall F.H."/>
            <person name="Lemon S.J."/>
            <person name="Lewis L.R."/>
            <person name="Li B."/>
            <person name="Liu Y."/>
            <person name="Liu Y.-S."/>
            <person name="Lopez J."/>
            <person name="Lozado R.J."/>
            <person name="Lu J."/>
            <person name="Madu R.C."/>
            <person name="Maheshwari M."/>
            <person name="Maheshwari R."/>
            <person name="Malloy K."/>
            <person name="Martinez E."/>
            <person name="Mathew T."/>
            <person name="Mercado I.C."/>
            <person name="Mercado C."/>
            <person name="Meyer B."/>
            <person name="Montgomery K."/>
            <person name="Morgan M.B."/>
            <person name="Munidasa M."/>
            <person name="Nazareth L.V."/>
            <person name="Nelson J."/>
            <person name="Ng B.M."/>
            <person name="Nguyen N.B."/>
            <person name="Nguyen P.Q."/>
            <person name="Nguyen T."/>
            <person name="Obregon M."/>
            <person name="Okwuonu G.O."/>
            <person name="Onwere C.G."/>
            <person name="Orozco G."/>
            <person name="Parra A."/>
            <person name="Patel S."/>
            <person name="Patil S."/>
            <person name="Perez A."/>
            <person name="Perez Y."/>
            <person name="Pham C."/>
            <person name="Primus E.L."/>
            <person name="Pu L.-L."/>
            <person name="Puazo M."/>
            <person name="Qin X."/>
            <person name="Quiroz J.B."/>
            <person name="Reese J."/>
            <person name="Richards S."/>
            <person name="Rives C.M."/>
            <person name="Robberts R."/>
            <person name="Ruiz S.J."/>
            <person name="Ruiz M.J."/>
            <person name="Santibanez J."/>
            <person name="Schneider B.W."/>
            <person name="Sisson I."/>
            <person name="Smith M."/>
            <person name="Sodergren E."/>
            <person name="Song X.-Z."/>
            <person name="Song B.B."/>
            <person name="Summersgill H."/>
            <person name="Thelus R."/>
            <person name="Thornton R.D."/>
            <person name="Trejos Z.Y."/>
            <person name="Usmani K."/>
            <person name="Vattathil S."/>
            <person name="Villasana D."/>
            <person name="Walker D.L."/>
            <person name="Wang S."/>
            <person name="Wang K."/>
            <person name="White C.S."/>
            <person name="Williams A.C."/>
            <person name="Williamson J."/>
            <person name="Wilson K."/>
            <person name="Woghiren I.O."/>
            <person name="Woodworth J.R."/>
            <person name="Worley K.C."/>
            <person name="Wright R.A."/>
            <person name="Wu W."/>
            <person name="Young L."/>
            <person name="Zhang L."/>
            <person name="Zhang J."/>
            <person name="Zhu Y."/>
            <person name="Muzny D.M."/>
            <person name="Weinstock G."/>
            <person name="Gibbs R.A."/>
        </authorList>
    </citation>
    <scope>NUCLEOTIDE SEQUENCE [LARGE SCALE GENOMIC DNA]</scope>
    <source>
        <strain evidence="5">LSR1</strain>
    </source>
</reference>
<dbReference type="EnsemblMetazoa" id="XM_003242435.4">
    <property type="protein sequence ID" value="XP_003242483.1"/>
    <property type="gene ID" value="LOC100572760"/>
</dbReference>
<dbReference type="RefSeq" id="XP_016657524.1">
    <property type="nucleotide sequence ID" value="XM_016802035.1"/>
</dbReference>
<reference evidence="4" key="2">
    <citation type="submission" date="2022-06" db="UniProtKB">
        <authorList>
            <consortium name="EnsemblMetazoa"/>
        </authorList>
    </citation>
    <scope>IDENTIFICATION</scope>
</reference>
<dbReference type="AlphaFoldDB" id="A0A8R1W4X2"/>
<proteinExistence type="inferred from homology"/>